<dbReference type="OrthoDB" id="2273864at2759"/>
<reference evidence="2" key="2">
    <citation type="submission" date="2015-01" db="EMBL/GenBank/DDBJ databases">
        <title>Evolutionary Origins and Diversification of the Mycorrhizal Mutualists.</title>
        <authorList>
            <consortium name="DOE Joint Genome Institute"/>
            <consortium name="Mycorrhizal Genomics Consortium"/>
            <person name="Kohler A."/>
            <person name="Kuo A."/>
            <person name="Nagy L.G."/>
            <person name="Floudas D."/>
            <person name="Copeland A."/>
            <person name="Barry K.W."/>
            <person name="Cichocki N."/>
            <person name="Veneault-Fourrey C."/>
            <person name="LaButti K."/>
            <person name="Lindquist E.A."/>
            <person name="Lipzen A."/>
            <person name="Lundell T."/>
            <person name="Morin E."/>
            <person name="Murat C."/>
            <person name="Riley R."/>
            <person name="Ohm R."/>
            <person name="Sun H."/>
            <person name="Tunlid A."/>
            <person name="Henrissat B."/>
            <person name="Grigoriev I.V."/>
            <person name="Hibbett D.S."/>
            <person name="Martin F."/>
        </authorList>
    </citation>
    <scope>NUCLEOTIDE SEQUENCE [LARGE SCALE GENOMIC DNA]</scope>
    <source>
        <strain evidence="2">ATCC 200175</strain>
    </source>
</reference>
<keyword evidence="2" id="KW-1185">Reference proteome</keyword>
<dbReference type="AlphaFoldDB" id="A0A0C9TWR3"/>
<gene>
    <name evidence="1" type="ORF">PAXINDRAFT_78745</name>
</gene>
<name>A0A0C9TWR3_PAXIN</name>
<dbReference type="HOGENOM" id="CLU_193397_0_0_1"/>
<organism evidence="1 2">
    <name type="scientific">Paxillus involutus ATCC 200175</name>
    <dbReference type="NCBI Taxonomy" id="664439"/>
    <lineage>
        <taxon>Eukaryota</taxon>
        <taxon>Fungi</taxon>
        <taxon>Dikarya</taxon>
        <taxon>Basidiomycota</taxon>
        <taxon>Agaricomycotina</taxon>
        <taxon>Agaricomycetes</taxon>
        <taxon>Agaricomycetidae</taxon>
        <taxon>Boletales</taxon>
        <taxon>Paxilineae</taxon>
        <taxon>Paxillaceae</taxon>
        <taxon>Paxillus</taxon>
    </lineage>
</organism>
<dbReference type="GO" id="GO:0003676">
    <property type="term" value="F:nucleic acid binding"/>
    <property type="evidence" value="ECO:0007669"/>
    <property type="project" value="InterPro"/>
</dbReference>
<proteinExistence type="predicted"/>
<reference evidence="1 2" key="1">
    <citation type="submission" date="2014-06" db="EMBL/GenBank/DDBJ databases">
        <authorList>
            <consortium name="DOE Joint Genome Institute"/>
            <person name="Kuo A."/>
            <person name="Kohler A."/>
            <person name="Nagy L.G."/>
            <person name="Floudas D."/>
            <person name="Copeland A."/>
            <person name="Barry K.W."/>
            <person name="Cichocki N."/>
            <person name="Veneault-Fourrey C."/>
            <person name="LaButti K."/>
            <person name="Lindquist E.A."/>
            <person name="Lipzen A."/>
            <person name="Lundell T."/>
            <person name="Morin E."/>
            <person name="Murat C."/>
            <person name="Sun H."/>
            <person name="Tunlid A."/>
            <person name="Henrissat B."/>
            <person name="Grigoriev I.V."/>
            <person name="Hibbett D.S."/>
            <person name="Martin F."/>
            <person name="Nordberg H.P."/>
            <person name="Cantor M.N."/>
            <person name="Hua S.X."/>
        </authorList>
    </citation>
    <scope>NUCLEOTIDE SEQUENCE [LARGE SCALE GENOMIC DNA]</scope>
    <source>
        <strain evidence="1 2">ATCC 200175</strain>
    </source>
</reference>
<accession>A0A0C9TWR3</accession>
<dbReference type="Gene3D" id="3.30.420.10">
    <property type="entry name" value="Ribonuclease H-like superfamily/Ribonuclease H"/>
    <property type="match status" value="1"/>
</dbReference>
<dbReference type="Proteomes" id="UP000053647">
    <property type="component" value="Unassembled WGS sequence"/>
</dbReference>
<feature type="non-terminal residue" evidence="1">
    <location>
        <position position="66"/>
    </location>
</feature>
<evidence type="ECO:0000313" key="1">
    <source>
        <dbReference type="EMBL" id="KIJ14663.1"/>
    </source>
</evidence>
<evidence type="ECO:0000313" key="2">
    <source>
        <dbReference type="Proteomes" id="UP000053647"/>
    </source>
</evidence>
<dbReference type="InterPro" id="IPR036397">
    <property type="entry name" value="RNaseH_sf"/>
</dbReference>
<dbReference type="EMBL" id="KN819341">
    <property type="protein sequence ID" value="KIJ14663.1"/>
    <property type="molecule type" value="Genomic_DNA"/>
</dbReference>
<protein>
    <submittedName>
        <fullName evidence="1">Uncharacterized protein</fullName>
    </submittedName>
</protein>
<sequence length="66" mass="7654">MNQEVETYLCIFCKGKPDEWSRLLSTAEFSHNSNIHSVAKKSPFFLMLRYEPRSYPSITKDSPLPS</sequence>